<organism evidence="2 3">
    <name type="scientific">Lacibacter cauensis</name>
    <dbReference type="NCBI Taxonomy" id="510947"/>
    <lineage>
        <taxon>Bacteria</taxon>
        <taxon>Pseudomonadati</taxon>
        <taxon>Bacteroidota</taxon>
        <taxon>Chitinophagia</taxon>
        <taxon>Chitinophagales</taxon>
        <taxon>Chitinophagaceae</taxon>
        <taxon>Lacibacter</taxon>
    </lineage>
</organism>
<keyword evidence="3" id="KW-1185">Reference proteome</keyword>
<gene>
    <name evidence="2" type="ORF">IQ13_3413</name>
</gene>
<name>A0A562SCD0_9BACT</name>
<comment type="caution">
    <text evidence="2">The sequence shown here is derived from an EMBL/GenBank/DDBJ whole genome shotgun (WGS) entry which is preliminary data.</text>
</comment>
<protein>
    <recommendedName>
        <fullName evidence="4">Helix-turn-helix protein</fullName>
    </recommendedName>
</protein>
<dbReference type="Proteomes" id="UP000316167">
    <property type="component" value="Unassembled WGS sequence"/>
</dbReference>
<keyword evidence="1" id="KW-0812">Transmembrane</keyword>
<dbReference type="AlphaFoldDB" id="A0A562SCD0"/>
<evidence type="ECO:0008006" key="4">
    <source>
        <dbReference type="Google" id="ProtNLM"/>
    </source>
</evidence>
<evidence type="ECO:0000313" key="3">
    <source>
        <dbReference type="Proteomes" id="UP000316167"/>
    </source>
</evidence>
<evidence type="ECO:0000313" key="2">
    <source>
        <dbReference type="EMBL" id="TWI79021.1"/>
    </source>
</evidence>
<keyword evidence="1" id="KW-1133">Transmembrane helix</keyword>
<dbReference type="RefSeq" id="WP_144887811.1">
    <property type="nucleotide sequence ID" value="NZ_VLLE01000006.1"/>
</dbReference>
<reference evidence="2 3" key="1">
    <citation type="journal article" date="2015" name="Stand. Genomic Sci.">
        <title>Genomic Encyclopedia of Bacterial and Archaeal Type Strains, Phase III: the genomes of soil and plant-associated and newly described type strains.</title>
        <authorList>
            <person name="Whitman W.B."/>
            <person name="Woyke T."/>
            <person name="Klenk H.P."/>
            <person name="Zhou Y."/>
            <person name="Lilburn T.G."/>
            <person name="Beck B.J."/>
            <person name="De Vos P."/>
            <person name="Vandamme P."/>
            <person name="Eisen J.A."/>
            <person name="Garrity G."/>
            <person name="Hugenholtz P."/>
            <person name="Kyrpides N.C."/>
        </authorList>
    </citation>
    <scope>NUCLEOTIDE SEQUENCE [LARGE SCALE GENOMIC DNA]</scope>
    <source>
        <strain evidence="2 3">CGMCC 1.7271</strain>
    </source>
</reference>
<dbReference type="EMBL" id="VLLE01000006">
    <property type="protein sequence ID" value="TWI79021.1"/>
    <property type="molecule type" value="Genomic_DNA"/>
</dbReference>
<sequence>MDSKQKQEAKFKLGICINKIIAKNKTKNNPNLVTSLRKLAAACDVEYSIIQKITSGKKDPQHTTIVAIIEGFTNYLLLISFLFMITSPMLK</sequence>
<evidence type="ECO:0000256" key="1">
    <source>
        <dbReference type="SAM" id="Phobius"/>
    </source>
</evidence>
<dbReference type="OrthoDB" id="769934at2"/>
<accession>A0A562SCD0</accession>
<keyword evidence="1" id="KW-0472">Membrane</keyword>
<feature type="transmembrane region" description="Helical" evidence="1">
    <location>
        <begin position="65"/>
        <end position="85"/>
    </location>
</feature>
<proteinExistence type="predicted"/>